<dbReference type="SUPFAM" id="SSF53822">
    <property type="entry name" value="Periplasmic binding protein-like I"/>
    <property type="match status" value="1"/>
</dbReference>
<dbReference type="Pfam" id="PF13377">
    <property type="entry name" value="Peripla_BP_3"/>
    <property type="match status" value="1"/>
</dbReference>
<dbReference type="EMBL" id="BOMG01000042">
    <property type="protein sequence ID" value="GID54787.1"/>
    <property type="molecule type" value="Genomic_DNA"/>
</dbReference>
<evidence type="ECO:0000256" key="1">
    <source>
        <dbReference type="ARBA" id="ARBA00023015"/>
    </source>
</evidence>
<keyword evidence="3" id="KW-0804">Transcription</keyword>
<dbReference type="InterPro" id="IPR010982">
    <property type="entry name" value="Lambda_DNA-bd_dom_sf"/>
</dbReference>
<keyword evidence="1" id="KW-0805">Transcription regulation</keyword>
<protein>
    <submittedName>
        <fullName evidence="5">LacI family transcriptional regulator</fullName>
    </submittedName>
</protein>
<dbReference type="CDD" id="cd01392">
    <property type="entry name" value="HTH_LacI"/>
    <property type="match status" value="1"/>
</dbReference>
<name>A0ABQ3X8G3_9ACTN</name>
<dbReference type="PANTHER" id="PTHR30146">
    <property type="entry name" value="LACI-RELATED TRANSCRIPTIONAL REPRESSOR"/>
    <property type="match status" value="1"/>
</dbReference>
<dbReference type="Pfam" id="PF00356">
    <property type="entry name" value="LacI"/>
    <property type="match status" value="1"/>
</dbReference>
<organism evidence="5 6">
    <name type="scientific">Actinoplanes couchii</name>
    <dbReference type="NCBI Taxonomy" id="403638"/>
    <lineage>
        <taxon>Bacteria</taxon>
        <taxon>Bacillati</taxon>
        <taxon>Actinomycetota</taxon>
        <taxon>Actinomycetes</taxon>
        <taxon>Micromonosporales</taxon>
        <taxon>Micromonosporaceae</taxon>
        <taxon>Actinoplanes</taxon>
    </lineage>
</organism>
<dbReference type="Gene3D" id="3.40.50.2300">
    <property type="match status" value="1"/>
</dbReference>
<dbReference type="CDD" id="cd06267">
    <property type="entry name" value="PBP1_LacI_sugar_binding-like"/>
    <property type="match status" value="1"/>
</dbReference>
<proteinExistence type="predicted"/>
<dbReference type="PANTHER" id="PTHR30146:SF153">
    <property type="entry name" value="LACTOSE OPERON REPRESSOR"/>
    <property type="match status" value="1"/>
</dbReference>
<evidence type="ECO:0000256" key="3">
    <source>
        <dbReference type="ARBA" id="ARBA00023163"/>
    </source>
</evidence>
<dbReference type="SMART" id="SM00354">
    <property type="entry name" value="HTH_LACI"/>
    <property type="match status" value="1"/>
</dbReference>
<comment type="caution">
    <text evidence="5">The sequence shown here is derived from an EMBL/GenBank/DDBJ whole genome shotgun (WGS) entry which is preliminary data.</text>
</comment>
<accession>A0ABQ3X8G3</accession>
<reference evidence="5 6" key="1">
    <citation type="submission" date="2021-01" db="EMBL/GenBank/DDBJ databases">
        <title>Whole genome shotgun sequence of Actinoplanes couchii NBRC 106145.</title>
        <authorList>
            <person name="Komaki H."/>
            <person name="Tamura T."/>
        </authorList>
    </citation>
    <scope>NUCLEOTIDE SEQUENCE [LARGE SCALE GENOMIC DNA]</scope>
    <source>
        <strain evidence="5 6">NBRC 106145</strain>
    </source>
</reference>
<dbReference type="PROSITE" id="PS50932">
    <property type="entry name" value="HTH_LACI_2"/>
    <property type="match status" value="1"/>
</dbReference>
<keyword evidence="2" id="KW-0238">DNA-binding</keyword>
<feature type="domain" description="HTH lacI-type" evidence="4">
    <location>
        <begin position="8"/>
        <end position="64"/>
    </location>
</feature>
<sequence>MPRPAKRATSADVARAAGVSRATVSYVLNNRPDQSIPDTTRRRVLEAAESLEYRPHGNARSLVSGRSDIVLLSVPDLPIGTGISRFVEEFAAALAEHGLTLVTHLAAARGRPLPDVCATVGATAVTGFAPFDADTARALRAAGAEVVLPSPTDVPDIMLPIGSIQAEHLIGRGHQRLGYALPAHPRFQQMAAERLRGVEQACVETGLQPPVTATVSLDVGVAADAVTNWIGQGVTGICAFNDETAVAVLAGAQSRAVRVPEELAVIGVDDILVAPLTNPPLTTVRFDLHAVARRRAELVVAGLTGHDAPAATESEISAGLVERSST</sequence>
<dbReference type="RefSeq" id="WP_203795864.1">
    <property type="nucleotide sequence ID" value="NZ_BAAAQE010000036.1"/>
</dbReference>
<dbReference type="InterPro" id="IPR000843">
    <property type="entry name" value="HTH_LacI"/>
</dbReference>
<evidence type="ECO:0000256" key="2">
    <source>
        <dbReference type="ARBA" id="ARBA00023125"/>
    </source>
</evidence>
<evidence type="ECO:0000313" key="6">
    <source>
        <dbReference type="Proteomes" id="UP000612282"/>
    </source>
</evidence>
<dbReference type="InterPro" id="IPR046335">
    <property type="entry name" value="LacI/GalR-like_sensor"/>
</dbReference>
<dbReference type="SUPFAM" id="SSF47413">
    <property type="entry name" value="lambda repressor-like DNA-binding domains"/>
    <property type="match status" value="1"/>
</dbReference>
<evidence type="ECO:0000259" key="4">
    <source>
        <dbReference type="PROSITE" id="PS50932"/>
    </source>
</evidence>
<keyword evidence="6" id="KW-1185">Reference proteome</keyword>
<evidence type="ECO:0000313" key="5">
    <source>
        <dbReference type="EMBL" id="GID54787.1"/>
    </source>
</evidence>
<dbReference type="InterPro" id="IPR028082">
    <property type="entry name" value="Peripla_BP_I"/>
</dbReference>
<dbReference type="Proteomes" id="UP000612282">
    <property type="component" value="Unassembled WGS sequence"/>
</dbReference>
<gene>
    <name evidence="5" type="ORF">Aco03nite_031910</name>
</gene>
<dbReference type="Gene3D" id="1.10.260.40">
    <property type="entry name" value="lambda repressor-like DNA-binding domains"/>
    <property type="match status" value="1"/>
</dbReference>